<evidence type="ECO:0000256" key="7">
    <source>
        <dbReference type="ARBA" id="ARBA00022856"/>
    </source>
</evidence>
<evidence type="ECO:0000256" key="8">
    <source>
        <dbReference type="ARBA" id="ARBA00022927"/>
    </source>
</evidence>
<dbReference type="GO" id="GO:0015031">
    <property type="term" value="P:protein transport"/>
    <property type="evidence" value="ECO:0007669"/>
    <property type="project" value="UniProtKB-KW"/>
</dbReference>
<evidence type="ECO:0000256" key="6">
    <source>
        <dbReference type="ARBA" id="ARBA00022692"/>
    </source>
</evidence>
<dbReference type="Gene3D" id="1.10.3720.10">
    <property type="entry name" value="MetI-like"/>
    <property type="match status" value="1"/>
</dbReference>
<keyword evidence="7" id="KW-0571">Peptide transport</keyword>
<dbReference type="SUPFAM" id="SSF161098">
    <property type="entry name" value="MetI-like"/>
    <property type="match status" value="1"/>
</dbReference>
<feature type="transmembrane region" description="Helical" evidence="11">
    <location>
        <begin position="140"/>
        <end position="160"/>
    </location>
</feature>
<keyword evidence="3 11" id="KW-0813">Transport</keyword>
<evidence type="ECO:0000256" key="11">
    <source>
        <dbReference type="RuleBase" id="RU363032"/>
    </source>
</evidence>
<reference evidence="13 14" key="1">
    <citation type="submission" date="2018-09" db="EMBL/GenBank/DDBJ databases">
        <title>Genome sequencing of strain 1JSPR-7.</title>
        <authorList>
            <person name="Heo J."/>
            <person name="Kim S.-J."/>
            <person name="Kwon S.-W."/>
        </authorList>
    </citation>
    <scope>NUCLEOTIDE SEQUENCE [LARGE SCALE GENOMIC DNA]</scope>
    <source>
        <strain evidence="13 14">1JSPR-7</strain>
    </source>
</reference>
<dbReference type="KEGG" id="lact:D7I46_06285"/>
<feature type="transmembrane region" description="Helical" evidence="11">
    <location>
        <begin position="12"/>
        <end position="35"/>
    </location>
</feature>
<keyword evidence="8" id="KW-0653">Protein transport</keyword>
<dbReference type="InterPro" id="IPR000515">
    <property type="entry name" value="MetI-like"/>
</dbReference>
<feature type="transmembrane region" description="Helical" evidence="11">
    <location>
        <begin position="249"/>
        <end position="269"/>
    </location>
</feature>
<dbReference type="InterPro" id="IPR050901">
    <property type="entry name" value="BP-dep_ABC_trans_perm"/>
</dbReference>
<feature type="domain" description="ABC transmembrane type-1" evidence="12">
    <location>
        <begin position="75"/>
        <end position="270"/>
    </location>
</feature>
<feature type="transmembrane region" description="Helical" evidence="11">
    <location>
        <begin position="111"/>
        <end position="134"/>
    </location>
</feature>
<feature type="transmembrane region" description="Helical" evidence="11">
    <location>
        <begin position="74"/>
        <end position="99"/>
    </location>
</feature>
<name>A0A387BQG6_9LACT</name>
<dbReference type="AlphaFoldDB" id="A0A387BQG6"/>
<dbReference type="OrthoDB" id="9794684at2"/>
<dbReference type="GO" id="GO:0015423">
    <property type="term" value="F:ABC-type maltose transporter activity"/>
    <property type="evidence" value="ECO:0007669"/>
    <property type="project" value="TreeGrafter"/>
</dbReference>
<feature type="transmembrane region" description="Helical" evidence="11">
    <location>
        <begin position="197"/>
        <end position="220"/>
    </location>
</feature>
<keyword evidence="9 11" id="KW-1133">Transmembrane helix</keyword>
<keyword evidence="10 11" id="KW-0472">Membrane</keyword>
<evidence type="ECO:0000256" key="10">
    <source>
        <dbReference type="ARBA" id="ARBA00023136"/>
    </source>
</evidence>
<evidence type="ECO:0000256" key="9">
    <source>
        <dbReference type="ARBA" id="ARBA00022989"/>
    </source>
</evidence>
<evidence type="ECO:0000256" key="4">
    <source>
        <dbReference type="ARBA" id="ARBA00022475"/>
    </source>
</evidence>
<evidence type="ECO:0000313" key="14">
    <source>
        <dbReference type="Proteomes" id="UP000269374"/>
    </source>
</evidence>
<comment type="subcellular location">
    <subcellularLocation>
        <location evidence="1 11">Cell membrane</location>
        <topology evidence="1 11">Multi-pass membrane protein</topology>
    </subcellularLocation>
</comment>
<evidence type="ECO:0000256" key="5">
    <source>
        <dbReference type="ARBA" id="ARBA00022597"/>
    </source>
</evidence>
<evidence type="ECO:0000256" key="3">
    <source>
        <dbReference type="ARBA" id="ARBA00022448"/>
    </source>
</evidence>
<dbReference type="GO" id="GO:0015833">
    <property type="term" value="P:peptide transport"/>
    <property type="evidence" value="ECO:0007669"/>
    <property type="project" value="UniProtKB-KW"/>
</dbReference>
<dbReference type="CDD" id="cd06261">
    <property type="entry name" value="TM_PBP2"/>
    <property type="match status" value="1"/>
</dbReference>
<organism evidence="13 14">
    <name type="scientific">Lactococcus allomyrinae</name>
    <dbReference type="NCBI Taxonomy" id="2419773"/>
    <lineage>
        <taxon>Bacteria</taxon>
        <taxon>Bacillati</taxon>
        <taxon>Bacillota</taxon>
        <taxon>Bacilli</taxon>
        <taxon>Lactobacillales</taxon>
        <taxon>Streptococcaceae</taxon>
        <taxon>Lactococcus</taxon>
    </lineage>
</organism>
<proteinExistence type="inferred from homology"/>
<dbReference type="PROSITE" id="PS50928">
    <property type="entry name" value="ABC_TM1"/>
    <property type="match status" value="1"/>
</dbReference>
<dbReference type="PANTHER" id="PTHR32243">
    <property type="entry name" value="MALTOSE TRANSPORT SYSTEM PERMEASE-RELATED"/>
    <property type="match status" value="1"/>
</dbReference>
<dbReference type="PANTHER" id="PTHR32243:SF50">
    <property type="entry name" value="MALTOSE_MALTODEXTRIN TRANSPORT SYSTEM PERMEASE PROTEIN MALG"/>
    <property type="match status" value="1"/>
</dbReference>
<dbReference type="GO" id="GO:0005886">
    <property type="term" value="C:plasma membrane"/>
    <property type="evidence" value="ECO:0007669"/>
    <property type="project" value="UniProtKB-SubCell"/>
</dbReference>
<dbReference type="Proteomes" id="UP000269374">
    <property type="component" value="Chromosome"/>
</dbReference>
<evidence type="ECO:0000313" key="13">
    <source>
        <dbReference type="EMBL" id="AYG00731.1"/>
    </source>
</evidence>
<evidence type="ECO:0000256" key="2">
    <source>
        <dbReference type="ARBA" id="ARBA00009047"/>
    </source>
</evidence>
<gene>
    <name evidence="13" type="ORF">D7I46_06285</name>
</gene>
<keyword evidence="6 11" id="KW-0812">Transmembrane</keyword>
<dbReference type="RefSeq" id="WP_120772119.1">
    <property type="nucleotide sequence ID" value="NZ_CP032627.1"/>
</dbReference>
<dbReference type="EMBL" id="CP032627">
    <property type="protein sequence ID" value="AYG00731.1"/>
    <property type="molecule type" value="Genomic_DNA"/>
</dbReference>
<keyword evidence="5" id="KW-0762">Sugar transport</keyword>
<dbReference type="GO" id="GO:0042956">
    <property type="term" value="P:maltodextrin transmembrane transport"/>
    <property type="evidence" value="ECO:0007669"/>
    <property type="project" value="TreeGrafter"/>
</dbReference>
<dbReference type="Pfam" id="PF00528">
    <property type="entry name" value="BPD_transp_1"/>
    <property type="match status" value="1"/>
</dbReference>
<evidence type="ECO:0000259" key="12">
    <source>
        <dbReference type="PROSITE" id="PS50928"/>
    </source>
</evidence>
<accession>A0A387BQG6</accession>
<dbReference type="InterPro" id="IPR035906">
    <property type="entry name" value="MetI-like_sf"/>
</dbReference>
<sequence>MKSYKNQRRTSLILRYILLVVLALLWIFPVLWMIVTSFAQNNNTGFVQTLFPTHWTLENYIGIFNNPMYPYLNWVLNTFILAVICAVANTFITTIMSYSLSRLRFKFRKPFLQFALIIGMFPGIMGMIAMYSILKSINMLNLWGMALVYVGGSGLGFYVFKGFLDTIPRSIDEAAIIDGASRWQTFIKITLPLSRPMIVYTSLMAFIGPWLDFLFSSYILGGGNPKIRTVAYGLQNMMTNSKGSSATNLYQFIAGSVLIAVPITILFIIMQRFYVNGITAGADKG</sequence>
<protein>
    <submittedName>
        <fullName evidence="13">Sugar ABC transporter permease</fullName>
    </submittedName>
</protein>
<keyword evidence="4" id="KW-1003">Cell membrane</keyword>
<evidence type="ECO:0000256" key="1">
    <source>
        <dbReference type="ARBA" id="ARBA00004651"/>
    </source>
</evidence>
<comment type="similarity">
    <text evidence="2">Belongs to the binding-protein-dependent transport system permease family. MalFG subfamily.</text>
</comment>
<keyword evidence="14" id="KW-1185">Reference proteome</keyword>